<proteinExistence type="predicted"/>
<feature type="compositionally biased region" description="Basic residues" evidence="1">
    <location>
        <begin position="88"/>
        <end position="105"/>
    </location>
</feature>
<reference evidence="4" key="4">
    <citation type="journal article" date="2022" name="Microb. Genom.">
        <title>A global pangenome for the wheat fungal pathogen Pyrenophora tritici-repentis and prediction of effector protein structural homology.</title>
        <authorList>
            <person name="Moolhuijzen P.M."/>
            <person name="See P.T."/>
            <person name="Shi G."/>
            <person name="Powell H.R."/>
            <person name="Cockram J."/>
            <person name="Jorgensen L.N."/>
            <person name="Benslimane H."/>
            <person name="Strelkov S.E."/>
            <person name="Turner J."/>
            <person name="Liu Z."/>
            <person name="Moffat C.S."/>
        </authorList>
    </citation>
    <scope>NUCLEOTIDE SEQUENCE [LARGE SCALE GENOMIC DNA]</scope>
</reference>
<gene>
    <name evidence="3" type="ORF">Ptr86124_010660</name>
    <name evidence="2" type="ORF">PtrM4_120910</name>
</gene>
<feature type="compositionally biased region" description="Polar residues" evidence="1">
    <location>
        <begin position="1"/>
        <end position="12"/>
    </location>
</feature>
<dbReference type="AlphaFoldDB" id="A0A2W1GB80"/>
<evidence type="ECO:0000256" key="1">
    <source>
        <dbReference type="SAM" id="MobiDB-lite"/>
    </source>
</evidence>
<dbReference type="EMBL" id="NQIK02000006">
    <property type="protein sequence ID" value="KAF7569676.1"/>
    <property type="molecule type" value="Genomic_DNA"/>
</dbReference>
<comment type="caution">
    <text evidence="3">The sequence shown here is derived from an EMBL/GenBank/DDBJ whole genome shotgun (WGS) entry which is preliminary data.</text>
</comment>
<reference evidence="3" key="2">
    <citation type="submission" date="2021-05" db="EMBL/GenBank/DDBJ databases">
        <authorList>
            <person name="Moolhuijzen P.M."/>
            <person name="Moffat C.S."/>
        </authorList>
    </citation>
    <scope>NUCLEOTIDE SEQUENCE</scope>
    <source>
        <strain evidence="3">86-124</strain>
    </source>
</reference>
<reference evidence="3" key="3">
    <citation type="journal article" date="2022" name="bioRxiv">
        <title>A global pangenome for the wheat fungal pathogen Pyrenophora tritici-repentis and prediction of effector protein structural homology.</title>
        <authorList>
            <person name="Moolhuijzen P."/>
            <person name="See P.T."/>
            <person name="Shi G."/>
            <person name="Powell H.R."/>
            <person name="Cockram J."/>
            <person name="Jorgensen L.N."/>
            <person name="Benslimane H."/>
            <person name="Strelkov S.E."/>
            <person name="Turner J."/>
            <person name="Liu Z."/>
            <person name="Moffat C.S."/>
        </authorList>
    </citation>
    <scope>NUCLEOTIDE SEQUENCE</scope>
    <source>
        <strain evidence="3">86-124</strain>
    </source>
</reference>
<protein>
    <submittedName>
        <fullName evidence="2">Mating-C domain containing protein</fullName>
    </submittedName>
</protein>
<organism evidence="3 4">
    <name type="scientific">Pyrenophora tritici-repentis</name>
    <dbReference type="NCBI Taxonomy" id="45151"/>
    <lineage>
        <taxon>Eukaryota</taxon>
        <taxon>Fungi</taxon>
        <taxon>Dikarya</taxon>
        <taxon>Ascomycota</taxon>
        <taxon>Pezizomycotina</taxon>
        <taxon>Dothideomycetes</taxon>
        <taxon>Pleosporomycetidae</taxon>
        <taxon>Pleosporales</taxon>
        <taxon>Pleosporineae</taxon>
        <taxon>Pleosporaceae</taxon>
        <taxon>Pyrenophora</taxon>
    </lineage>
</organism>
<name>A0A2W1GB80_9PLEO</name>
<accession>A0A2W1GB80</accession>
<evidence type="ECO:0000313" key="3">
    <source>
        <dbReference type="EMBL" id="KAI1510214.1"/>
    </source>
</evidence>
<sequence>MPSPLSEFSYTQPKRLPKKRKIPTTAEFRKAAAELDYINSLCTEFKIPAIVDLLSDSETEPEMHDYESTHRNQARRRQAKDLDGKTTQPKRGKALRKSNVPKRRRLIVDSEDESHDDSLPHSPSPSASIPSKSLRECRQNRRRRRSEEWILSDTDEEIVRKPKRRKLDLKAEDEDLDIDMKGWEDVVKRDGSGRRGR</sequence>
<dbReference type="OrthoDB" id="10516830at2759"/>
<dbReference type="EMBL" id="NRDI02000017">
    <property type="protein sequence ID" value="KAI1510214.1"/>
    <property type="molecule type" value="Genomic_DNA"/>
</dbReference>
<evidence type="ECO:0000313" key="2">
    <source>
        <dbReference type="EMBL" id="KAF7569676.1"/>
    </source>
</evidence>
<feature type="region of interest" description="Disordered" evidence="1">
    <location>
        <begin position="58"/>
        <end position="172"/>
    </location>
</feature>
<keyword evidence="4" id="KW-1185">Reference proteome</keyword>
<dbReference type="Proteomes" id="UP000249757">
    <property type="component" value="Unassembled WGS sequence"/>
</dbReference>
<feature type="compositionally biased region" description="Low complexity" evidence="1">
    <location>
        <begin position="120"/>
        <end position="132"/>
    </location>
</feature>
<evidence type="ECO:0000313" key="4">
    <source>
        <dbReference type="Proteomes" id="UP000249757"/>
    </source>
</evidence>
<reference evidence="2" key="1">
    <citation type="journal article" date="2018" name="BMC Genomics">
        <title>Comparative genomics of the wheat fungal pathogen Pyrenophora tritici-repentis reveals chromosomal variations and genome plasticity.</title>
        <authorList>
            <person name="Moolhuijzen P."/>
            <person name="See P.T."/>
            <person name="Hane J.K."/>
            <person name="Shi G."/>
            <person name="Liu Z."/>
            <person name="Oliver R.P."/>
            <person name="Moffat C.S."/>
        </authorList>
    </citation>
    <scope>NUCLEOTIDE SEQUENCE [LARGE SCALE GENOMIC DNA]</scope>
    <source>
        <strain evidence="2">M4</strain>
    </source>
</reference>
<feature type="region of interest" description="Disordered" evidence="1">
    <location>
        <begin position="1"/>
        <end position="22"/>
    </location>
</feature>
<dbReference type="Proteomes" id="UP000245464">
    <property type="component" value="Chromosome 6"/>
</dbReference>
<feature type="compositionally biased region" description="Basic and acidic residues" evidence="1">
    <location>
        <begin position="61"/>
        <end position="70"/>
    </location>
</feature>